<dbReference type="SUPFAM" id="SSF55874">
    <property type="entry name" value="ATPase domain of HSP90 chaperone/DNA topoisomerase II/histidine kinase"/>
    <property type="match status" value="1"/>
</dbReference>
<dbReference type="InterPro" id="IPR036097">
    <property type="entry name" value="HisK_dim/P_sf"/>
</dbReference>
<dbReference type="SMART" id="SM00387">
    <property type="entry name" value="HATPase_c"/>
    <property type="match status" value="1"/>
</dbReference>
<dbReference type="InterPro" id="IPR011110">
    <property type="entry name" value="Reg_prop"/>
</dbReference>
<keyword evidence="3" id="KW-0597">Phosphoprotein</keyword>
<dbReference type="CDD" id="cd00082">
    <property type="entry name" value="HisKA"/>
    <property type="match status" value="1"/>
</dbReference>
<dbReference type="InterPro" id="IPR015943">
    <property type="entry name" value="WD40/YVTN_repeat-like_dom_sf"/>
</dbReference>
<dbReference type="PANTHER" id="PTHR43547:SF2">
    <property type="entry name" value="HYBRID SIGNAL TRANSDUCTION HISTIDINE KINASE C"/>
    <property type="match status" value="1"/>
</dbReference>
<keyword evidence="4" id="KW-0472">Membrane</keyword>
<dbReference type="SUPFAM" id="SSF47384">
    <property type="entry name" value="Homodimeric domain of signal transducing histidine kinase"/>
    <property type="match status" value="1"/>
</dbReference>
<evidence type="ECO:0000313" key="6">
    <source>
        <dbReference type="EMBL" id="MBK1896176.1"/>
    </source>
</evidence>
<evidence type="ECO:0000256" key="1">
    <source>
        <dbReference type="ARBA" id="ARBA00000085"/>
    </source>
</evidence>
<accession>A0ABS1FUS7</accession>
<dbReference type="InterPro" id="IPR003661">
    <property type="entry name" value="HisK_dim/P_dom"/>
</dbReference>
<dbReference type="PANTHER" id="PTHR43547">
    <property type="entry name" value="TWO-COMPONENT HISTIDINE KINASE"/>
    <property type="match status" value="1"/>
</dbReference>
<evidence type="ECO:0000313" key="7">
    <source>
        <dbReference type="Proteomes" id="UP000628669"/>
    </source>
</evidence>
<dbReference type="GO" id="GO:0005524">
    <property type="term" value="F:ATP binding"/>
    <property type="evidence" value="ECO:0007669"/>
    <property type="project" value="UniProtKB-KW"/>
</dbReference>
<dbReference type="RefSeq" id="WP_200245598.1">
    <property type="nucleotide sequence ID" value="NZ_JAENHK010000010.1"/>
</dbReference>
<keyword evidence="6" id="KW-0547">Nucleotide-binding</keyword>
<dbReference type="Pfam" id="PF02518">
    <property type="entry name" value="HATPase_c"/>
    <property type="match status" value="1"/>
</dbReference>
<keyword evidence="4" id="KW-1133">Transmembrane helix</keyword>
<protein>
    <recommendedName>
        <fullName evidence="2">histidine kinase</fullName>
        <ecNumber evidence="2">2.7.13.3</ecNumber>
    </recommendedName>
</protein>
<name>A0ABS1FUS7_9FLAO</name>
<dbReference type="Gene3D" id="2.60.40.10">
    <property type="entry name" value="Immunoglobulins"/>
    <property type="match status" value="1"/>
</dbReference>
<dbReference type="PROSITE" id="PS50109">
    <property type="entry name" value="HIS_KIN"/>
    <property type="match status" value="1"/>
</dbReference>
<evidence type="ECO:0000256" key="4">
    <source>
        <dbReference type="SAM" id="Phobius"/>
    </source>
</evidence>
<gene>
    <name evidence="6" type="ORF">JHL15_10470</name>
</gene>
<reference evidence="7" key="1">
    <citation type="submission" date="2021-01" db="EMBL/GenBank/DDBJ databases">
        <title>Genome public.</title>
        <authorList>
            <person name="Liu C."/>
            <person name="Sun Q."/>
        </authorList>
    </citation>
    <scope>NUCLEOTIDE SEQUENCE [LARGE SCALE GENOMIC DNA]</scope>
    <source>
        <strain evidence="7">YIM B02567</strain>
    </source>
</reference>
<dbReference type="InterPro" id="IPR005467">
    <property type="entry name" value="His_kinase_dom"/>
</dbReference>
<evidence type="ECO:0000259" key="5">
    <source>
        <dbReference type="PROSITE" id="PS50109"/>
    </source>
</evidence>
<dbReference type="InterPro" id="IPR013783">
    <property type="entry name" value="Ig-like_fold"/>
</dbReference>
<proteinExistence type="predicted"/>
<feature type="transmembrane region" description="Helical" evidence="4">
    <location>
        <begin position="710"/>
        <end position="733"/>
    </location>
</feature>
<dbReference type="Pfam" id="PF07494">
    <property type="entry name" value="Reg_prop"/>
    <property type="match status" value="1"/>
</dbReference>
<dbReference type="Gene3D" id="2.130.10.10">
    <property type="entry name" value="YVTN repeat-like/Quinoprotein amine dehydrogenase"/>
    <property type="match status" value="2"/>
</dbReference>
<keyword evidence="4" id="KW-0812">Transmembrane</keyword>
<feature type="domain" description="Histidine kinase" evidence="5">
    <location>
        <begin position="785"/>
        <end position="1001"/>
    </location>
</feature>
<dbReference type="Gene3D" id="3.30.565.10">
    <property type="entry name" value="Histidine kinase-like ATPase, C-terminal domain"/>
    <property type="match status" value="1"/>
</dbReference>
<sequence>MHKNILLIFIFIFFNVSSQKYNIELYNTDSGLPQNSVKDIIKDKYGFIWLTTENGIVRYDGNQFQVYKNFPLNSQRFTYFYGHPEKDSIFTACDYGRIILLHKKIPKVINSEKRFPTLVSKEHVNYLLYCSNYSYTTYPGINFYLNFKEGRYYIKENTLTFSDNRSKAEENLKIKAIYKNIPRIFIANEMLFYINFTTKKVEKIEKGKIVNSYNVPLLTDSNSKLFWSRINNQVFILNKNTFYMCTYEKEQFSISKIIQIDKIKNNNLISIYYDKWYQKFYLGSSTEGLQIIHLPSFVPVKNSQSESVFYATLPLDSSSVINPYGNVYTRNGVIGNKNFKNTVPFFMAYDYYGNIIVRKDDDLKIYQKTTLYNSFTSVKNFFLKDFVFDTKRYYTLVAKRKKDGTPEFNGVLQIYNDTSFSSEKKEFLFDSEPTKFIKLDQDHILVGTVKGLYNVHIKTNTVYNIPANQELSIRNIIQSKDGNVWITTLGKGFYLLKNNQLFKMPSDRDNNISSSHTILEDAKGFFWIPTNNGLYRVLERQLLKYVQNKDVKINYYRFSKDSGFNTNEFNGGSNVCGNQLANGDFVIPSLDGLVFFDPLKIKSYYPNHMYIERALVDNKEQYFKNDLHVEQKSSRIDLFIDVPYYANPDNIVIEAKIMGLENAKWESVGKSRKFSISNLGYGNYSFIVKMLVSDDGKYIYKKINIIIKPYFYQTIGFKTLIVALLLLLLYLIVKWRINFLQRKNLELEEVINVRTKSLSTTVEKLEATKIQLHKEIEQQKKLIGTITHDITTPVKFIAITAEEMLKSKEFNQQRTEKVLASIYKSSDQLYNFTSTLKEYADIYSHHRSDKTEIYSLYTIIKEKKVLFNTIAESNNTSIIINVNEKIDTQISKNILAAIIHNLLDNAVKYTRNGTITIDAKTDKYGNIIVVIDDTGIGMDSQKIEYYTRLQENIENEKLLLQKYGMGLHLVLQLLQMIESKIIFKRNDSGGTICQLILKNKKDD</sequence>
<dbReference type="Gene3D" id="1.10.287.130">
    <property type="match status" value="1"/>
</dbReference>
<dbReference type="Proteomes" id="UP000628669">
    <property type="component" value="Unassembled WGS sequence"/>
</dbReference>
<comment type="catalytic activity">
    <reaction evidence="1">
        <text>ATP + protein L-histidine = ADP + protein N-phospho-L-histidine.</text>
        <dbReference type="EC" id="2.7.13.3"/>
    </reaction>
</comment>
<dbReference type="InterPro" id="IPR003594">
    <property type="entry name" value="HATPase_dom"/>
</dbReference>
<organism evidence="6 7">
    <name type="scientific">Chryseobacterium paridis</name>
    <dbReference type="NCBI Taxonomy" id="2800328"/>
    <lineage>
        <taxon>Bacteria</taxon>
        <taxon>Pseudomonadati</taxon>
        <taxon>Bacteroidota</taxon>
        <taxon>Flavobacteriia</taxon>
        <taxon>Flavobacteriales</taxon>
        <taxon>Weeksellaceae</taxon>
        <taxon>Chryseobacterium group</taxon>
        <taxon>Chryseobacterium</taxon>
    </lineage>
</organism>
<comment type="caution">
    <text evidence="6">The sequence shown here is derived from an EMBL/GenBank/DDBJ whole genome shotgun (WGS) entry which is preliminary data.</text>
</comment>
<dbReference type="EMBL" id="JAENHK010000010">
    <property type="protein sequence ID" value="MBK1896176.1"/>
    <property type="molecule type" value="Genomic_DNA"/>
</dbReference>
<evidence type="ECO:0000256" key="3">
    <source>
        <dbReference type="ARBA" id="ARBA00022553"/>
    </source>
</evidence>
<keyword evidence="6" id="KW-0067">ATP-binding</keyword>
<dbReference type="InterPro" id="IPR036890">
    <property type="entry name" value="HATPase_C_sf"/>
</dbReference>
<dbReference type="EC" id="2.7.13.3" evidence="2"/>
<evidence type="ECO:0000256" key="2">
    <source>
        <dbReference type="ARBA" id="ARBA00012438"/>
    </source>
</evidence>
<keyword evidence="7" id="KW-1185">Reference proteome</keyword>